<feature type="disulfide bond" evidence="12">
    <location>
        <begin position="460"/>
        <end position="477"/>
    </location>
</feature>
<evidence type="ECO:0000313" key="19">
    <source>
        <dbReference type="Proteomes" id="UP000233556"/>
    </source>
</evidence>
<feature type="domain" description="Laminin EGF-like" evidence="16">
    <location>
        <begin position="458"/>
        <end position="504"/>
    </location>
</feature>
<dbReference type="FunFam" id="2.10.25.10:FF:000101">
    <property type="entry name" value="Laminin subunit beta 1"/>
    <property type="match status" value="1"/>
</dbReference>
<dbReference type="GO" id="GO:0009888">
    <property type="term" value="P:tissue development"/>
    <property type="evidence" value="ECO:0007669"/>
    <property type="project" value="TreeGrafter"/>
</dbReference>
<dbReference type="InterPro" id="IPR002049">
    <property type="entry name" value="LE_dom"/>
</dbReference>
<evidence type="ECO:0000259" key="17">
    <source>
        <dbReference type="PROSITE" id="PS51116"/>
    </source>
</evidence>
<evidence type="ECO:0000256" key="1">
    <source>
        <dbReference type="ARBA" id="ARBA00004302"/>
    </source>
</evidence>
<gene>
    <name evidence="18" type="ORF">llap_12343</name>
</gene>
<evidence type="ECO:0000256" key="6">
    <source>
        <dbReference type="ARBA" id="ARBA00022869"/>
    </source>
</evidence>
<comment type="caution">
    <text evidence="11">Lacks conserved residue(s) required for the propagation of feature annotation.</text>
</comment>
<dbReference type="FunFam" id="2.10.25.10:FF:000280">
    <property type="entry name" value="Laminin subunit beta 4"/>
    <property type="match status" value="1"/>
</dbReference>
<keyword evidence="7 13" id="KW-0175">Coiled coil</keyword>
<dbReference type="EMBL" id="KZ507184">
    <property type="protein sequence ID" value="PKU37346.1"/>
    <property type="molecule type" value="Genomic_DNA"/>
</dbReference>
<dbReference type="InterPro" id="IPR013015">
    <property type="entry name" value="Laminin_IV_B"/>
</dbReference>
<feature type="disulfide bond" evidence="12">
    <location>
        <begin position="203"/>
        <end position="220"/>
    </location>
</feature>
<feature type="region of interest" description="Disordered" evidence="14">
    <location>
        <begin position="689"/>
        <end position="708"/>
    </location>
</feature>
<feature type="disulfide bond" evidence="12">
    <location>
        <begin position="222"/>
        <end position="231"/>
    </location>
</feature>
<dbReference type="FunFam" id="2.10.25.10:FF:000145">
    <property type="entry name" value="Laminin subunit beta 1"/>
    <property type="match status" value="1"/>
</dbReference>
<feature type="disulfide bond" evidence="12">
    <location>
        <begin position="412"/>
        <end position="429"/>
    </location>
</feature>
<keyword evidence="8 11" id="KW-1015">Disulfide bond</keyword>
<keyword evidence="9" id="KW-0325">Glycoprotein</keyword>
<dbReference type="PANTHER" id="PTHR10574:SF36">
    <property type="entry name" value="LAMININ SUBUNIT BETA-2"/>
    <property type="match status" value="1"/>
</dbReference>
<feature type="disulfide bond" evidence="12">
    <location>
        <begin position="458"/>
        <end position="470"/>
    </location>
</feature>
<evidence type="ECO:0000256" key="8">
    <source>
        <dbReference type="ARBA" id="ARBA00023157"/>
    </source>
</evidence>
<reference evidence="19" key="1">
    <citation type="submission" date="2017-11" db="EMBL/GenBank/DDBJ databases">
        <authorList>
            <person name="Lima N.C."/>
            <person name="Parody-Merino A.M."/>
            <person name="Battley P.F."/>
            <person name="Fidler A.E."/>
            <person name="Prosdocimi F."/>
        </authorList>
    </citation>
    <scope>NUCLEOTIDE SEQUENCE [LARGE SCALE GENOMIC DNA]</scope>
</reference>
<evidence type="ECO:0000256" key="3">
    <source>
        <dbReference type="ARBA" id="ARBA00022530"/>
    </source>
</evidence>
<dbReference type="Pfam" id="PF00053">
    <property type="entry name" value="EGF_laminin"/>
    <property type="match status" value="5"/>
</dbReference>
<feature type="coiled-coil region" evidence="13">
    <location>
        <begin position="577"/>
        <end position="639"/>
    </location>
</feature>
<evidence type="ECO:0000259" key="16">
    <source>
        <dbReference type="PROSITE" id="PS50027"/>
    </source>
</evidence>
<feature type="compositionally biased region" description="Polar residues" evidence="14">
    <location>
        <begin position="665"/>
        <end position="678"/>
    </location>
</feature>
<feature type="disulfide bond" evidence="12">
    <location>
        <begin position="201"/>
        <end position="213"/>
    </location>
</feature>
<feature type="domain" description="EGF-like" evidence="15">
    <location>
        <begin position="242"/>
        <end position="282"/>
    </location>
</feature>
<evidence type="ECO:0000256" key="2">
    <source>
        <dbReference type="ARBA" id="ARBA00022525"/>
    </source>
</evidence>
<sequence>MLEGGWVEFHVNNVPFSTEYDVIIRYEPQHPEPWQEVRVRVLRPSPVSASSPCGNTIPADDQLSTSLPSGARYVVLSQPICLERGVSYTLRLELGCATAQQDPTASVLIDSLVLVPRYSSLEMFIAGDPGSMERRETFERYRCAQPFHAAGPSPVAEPCSSLLHSLSAILHDGALREYSPVPRPMSRSGHRRSPCSLPAACLCDPQGSLSAECQPQGGQCRCKPNVMGRRCHRCFPGTFGFGPGGCRGPGSLRHFAASCYQDSQSRQVVCHCSPGYTGPRCDECAPGYYGDPLQPGGRCLPCQCHDNIDMTDPEACDRRTGHCLRCLYNTAGPQCAECQPGYYGDATRHSCRRCSCNTLGTDPSTCGPQQCQCDRRSGQCHCLPYVEGQNCDRCSPNFWNLGSGQGCQPCSCHPQYSLTPACNQFTGQCSCRPGFGGRTCADCQEHHWGDPRQQCRACDCDPRGVASTQCDRSSGHCDCRPGISGVRCDQCARGFSGAFPACQPCHPCFGDWDRVVQDLAARTRALAQRASLLQHTGAAGVFEGTFRRLEESLATVRNVVATRNATAATAAHLTHTTEGLRQQIGEATERLTRLEGELTAAQDANFNASHVLSAVDRGARAFNHSLQDLEQRLDALKTSNFLGAYDSIRQSHGESREAERRADTSTRAVPSPVSTSAATRHRTEQLLASRRDDFNRQNAASQEGADPESIEVVASRVLELSLPAAPAQIHRLAEEIKARVRSLASVDAILEQTAGDVRQAGQLLQDAQRARSRAEGVRGTAEAVQQALEEARRAQGMAEQALHHAASDIQHSERALGTMQEQTANAEQWLAGARGRIGVLDGQTDALKVKRANNSLAATRAQEAASAARDRASEAKQVLEGPLRDRYRTAQELVQHRAQGARQAGSRAQQLRDEAAGLLRDAQGKLQRLRALEEAYERNERVLDAKAAQLGGLEARMREVLATINQQVQIYNTCQ</sequence>
<keyword evidence="19" id="KW-1185">Reference proteome</keyword>
<dbReference type="PANTHER" id="PTHR10574">
    <property type="entry name" value="NETRIN/LAMININ-RELATED"/>
    <property type="match status" value="1"/>
</dbReference>
<feature type="domain" description="Laminin EGF-like" evidence="16">
    <location>
        <begin position="302"/>
        <end position="353"/>
    </location>
</feature>
<evidence type="ECO:0000256" key="7">
    <source>
        <dbReference type="ARBA" id="ARBA00023054"/>
    </source>
</evidence>
<evidence type="ECO:0000256" key="11">
    <source>
        <dbReference type="PROSITE-ProRule" id="PRU00076"/>
    </source>
</evidence>
<protein>
    <submittedName>
        <fullName evidence="18">Laminin subunit beta-2</fullName>
    </submittedName>
</protein>
<feature type="disulfide bond" evidence="12">
    <location>
        <begin position="382"/>
        <end position="391"/>
    </location>
</feature>
<dbReference type="CDD" id="cd22299">
    <property type="entry name" value="cc_LAMB2_C"/>
    <property type="match status" value="1"/>
</dbReference>
<evidence type="ECO:0000259" key="15">
    <source>
        <dbReference type="PROSITE" id="PS50026"/>
    </source>
</evidence>
<dbReference type="GO" id="GO:0016477">
    <property type="term" value="P:cell migration"/>
    <property type="evidence" value="ECO:0007669"/>
    <property type="project" value="TreeGrafter"/>
</dbReference>
<name>A0A2I0TU75_LIMLA</name>
<dbReference type="GO" id="GO:0034446">
    <property type="term" value="P:substrate adhesion-dependent cell spreading"/>
    <property type="evidence" value="ECO:0007669"/>
    <property type="project" value="TreeGrafter"/>
</dbReference>
<feature type="region of interest" description="Disordered" evidence="14">
    <location>
        <begin position="647"/>
        <end position="682"/>
    </location>
</feature>
<keyword evidence="6" id="KW-0084">Basement membrane</keyword>
<evidence type="ECO:0000256" key="9">
    <source>
        <dbReference type="ARBA" id="ARBA00023180"/>
    </source>
</evidence>
<dbReference type="FunFam" id="2.10.25.10:FF:000130">
    <property type="entry name" value="Laminin subunit beta 1"/>
    <property type="match status" value="1"/>
</dbReference>
<feature type="domain" description="Laminin EGF-like" evidence="16">
    <location>
        <begin position="410"/>
        <end position="457"/>
    </location>
</feature>
<dbReference type="SMART" id="SM00181">
    <property type="entry name" value="EGF"/>
    <property type="match status" value="6"/>
</dbReference>
<feature type="disulfide bond" evidence="11">
    <location>
        <begin position="272"/>
        <end position="281"/>
    </location>
</feature>
<dbReference type="AlphaFoldDB" id="A0A2I0TU75"/>
<comment type="subcellular location">
    <subcellularLocation>
        <location evidence="1">Secreted</location>
        <location evidence="1">Extracellular space</location>
        <location evidence="1">Extracellular matrix</location>
        <location evidence="1">Basement membrane</location>
    </subcellularLocation>
</comment>
<evidence type="ECO:0000256" key="14">
    <source>
        <dbReference type="SAM" id="MobiDB-lite"/>
    </source>
</evidence>
<evidence type="ECO:0000256" key="4">
    <source>
        <dbReference type="ARBA" id="ARBA00022729"/>
    </source>
</evidence>
<keyword evidence="4" id="KW-0732">Signal</keyword>
<feature type="domain" description="Laminin EGF-like" evidence="16">
    <location>
        <begin position="201"/>
        <end position="248"/>
    </location>
</feature>
<dbReference type="FunFam" id="2.10.25.10:FF:000135">
    <property type="entry name" value="Laminin subunit beta 4"/>
    <property type="match status" value="1"/>
</dbReference>
<feature type="disulfide bond" evidence="12">
    <location>
        <begin position="479"/>
        <end position="488"/>
    </location>
</feature>
<dbReference type="InterPro" id="IPR050440">
    <property type="entry name" value="Laminin/Netrin_ECM"/>
</dbReference>
<evidence type="ECO:0000313" key="18">
    <source>
        <dbReference type="EMBL" id="PKU37346.1"/>
    </source>
</evidence>
<dbReference type="Gene3D" id="2.10.25.10">
    <property type="entry name" value="Laminin"/>
    <property type="match status" value="6"/>
</dbReference>
<accession>A0A2I0TU75</accession>
<feature type="domain" description="Laminin IV type B" evidence="17">
    <location>
        <begin position="1"/>
        <end position="171"/>
    </location>
</feature>
<dbReference type="PROSITE" id="PS50026">
    <property type="entry name" value="EGF_3"/>
    <property type="match status" value="1"/>
</dbReference>
<keyword evidence="5" id="KW-0677">Repeat</keyword>
<dbReference type="Pfam" id="PF21199">
    <property type="entry name" value="LAMININ_IV_B"/>
    <property type="match status" value="1"/>
</dbReference>
<proteinExistence type="predicted"/>
<dbReference type="InterPro" id="IPR000742">
    <property type="entry name" value="EGF"/>
</dbReference>
<evidence type="ECO:0000256" key="10">
    <source>
        <dbReference type="ARBA" id="ARBA00023292"/>
    </source>
</evidence>
<feature type="compositionally biased region" description="Basic and acidic residues" evidence="14">
    <location>
        <begin position="649"/>
        <end position="664"/>
    </location>
</feature>
<dbReference type="PROSITE" id="PS01248">
    <property type="entry name" value="EGF_LAM_1"/>
    <property type="match status" value="2"/>
</dbReference>
<feature type="coiled-coil region" evidence="13">
    <location>
        <begin position="919"/>
        <end position="949"/>
    </location>
</feature>
<dbReference type="Proteomes" id="UP000233556">
    <property type="component" value="Unassembled WGS sequence"/>
</dbReference>
<feature type="domain" description="Laminin EGF-like" evidence="16">
    <location>
        <begin position="354"/>
        <end position="409"/>
    </location>
</feature>
<feature type="disulfide bond" evidence="12">
    <location>
        <begin position="431"/>
        <end position="440"/>
    </location>
</feature>
<dbReference type="GO" id="GO:0007411">
    <property type="term" value="P:axon guidance"/>
    <property type="evidence" value="ECO:0007669"/>
    <property type="project" value="TreeGrafter"/>
</dbReference>
<feature type="disulfide bond" evidence="12">
    <location>
        <begin position="326"/>
        <end position="335"/>
    </location>
</feature>
<dbReference type="GO" id="GO:0043256">
    <property type="term" value="C:laminin complex"/>
    <property type="evidence" value="ECO:0007669"/>
    <property type="project" value="TreeGrafter"/>
</dbReference>
<keyword evidence="10 12" id="KW-0424">Laminin EGF-like domain</keyword>
<keyword evidence="11" id="KW-0245">EGF-like domain</keyword>
<dbReference type="PROSITE" id="PS00022">
    <property type="entry name" value="EGF_1"/>
    <property type="match status" value="1"/>
</dbReference>
<organism evidence="18 19">
    <name type="scientific">Limosa lapponica baueri</name>
    <dbReference type="NCBI Taxonomy" id="1758121"/>
    <lineage>
        <taxon>Eukaryota</taxon>
        <taxon>Metazoa</taxon>
        <taxon>Chordata</taxon>
        <taxon>Craniata</taxon>
        <taxon>Vertebrata</taxon>
        <taxon>Euteleostomi</taxon>
        <taxon>Archelosauria</taxon>
        <taxon>Archosauria</taxon>
        <taxon>Dinosauria</taxon>
        <taxon>Saurischia</taxon>
        <taxon>Theropoda</taxon>
        <taxon>Coelurosauria</taxon>
        <taxon>Aves</taxon>
        <taxon>Neognathae</taxon>
        <taxon>Neoaves</taxon>
        <taxon>Charadriiformes</taxon>
        <taxon>Scolopacidae</taxon>
        <taxon>Limosa</taxon>
    </lineage>
</organism>
<dbReference type="FunFam" id="2.10.25.10:FF:000138">
    <property type="entry name" value="Laminin subunit beta 1"/>
    <property type="match status" value="1"/>
</dbReference>
<dbReference type="OrthoDB" id="5985440at2759"/>
<reference evidence="19" key="2">
    <citation type="submission" date="2017-12" db="EMBL/GenBank/DDBJ databases">
        <title>Genome sequence of the Bar-tailed Godwit (Limosa lapponica baueri).</title>
        <authorList>
            <person name="Lima N.C.B."/>
            <person name="Parody-Merino A.M."/>
            <person name="Battley P.F."/>
            <person name="Fidler A.E."/>
            <person name="Prosdocimi F."/>
        </authorList>
    </citation>
    <scope>NUCLEOTIDE SEQUENCE [LARGE SCALE GENOMIC DNA]</scope>
</reference>
<dbReference type="GO" id="GO:0070831">
    <property type="term" value="P:basement membrane assembly"/>
    <property type="evidence" value="ECO:0007669"/>
    <property type="project" value="TreeGrafter"/>
</dbReference>
<dbReference type="SMART" id="SM00180">
    <property type="entry name" value="EGF_Lam"/>
    <property type="match status" value="6"/>
</dbReference>
<dbReference type="PROSITE" id="PS51116">
    <property type="entry name" value="LAMININ_IVB"/>
    <property type="match status" value="1"/>
</dbReference>
<dbReference type="PROSITE" id="PS50027">
    <property type="entry name" value="EGF_LAM_2"/>
    <property type="match status" value="5"/>
</dbReference>
<keyword evidence="3" id="KW-0272">Extracellular matrix</keyword>
<evidence type="ECO:0000256" key="12">
    <source>
        <dbReference type="PROSITE-ProRule" id="PRU00460"/>
    </source>
</evidence>
<dbReference type="CDD" id="cd00055">
    <property type="entry name" value="EGF_Lam"/>
    <property type="match status" value="6"/>
</dbReference>
<evidence type="ECO:0000256" key="13">
    <source>
        <dbReference type="SAM" id="Coils"/>
    </source>
</evidence>
<dbReference type="GO" id="GO:0009887">
    <property type="term" value="P:animal organ morphogenesis"/>
    <property type="evidence" value="ECO:0007669"/>
    <property type="project" value="TreeGrafter"/>
</dbReference>
<dbReference type="SUPFAM" id="SSF57196">
    <property type="entry name" value="EGF/Laminin"/>
    <property type="match status" value="6"/>
</dbReference>
<evidence type="ECO:0000256" key="5">
    <source>
        <dbReference type="ARBA" id="ARBA00022737"/>
    </source>
</evidence>
<dbReference type="PRINTS" id="PR00011">
    <property type="entry name" value="EGFLAMININ"/>
</dbReference>
<keyword evidence="2" id="KW-0964">Secreted</keyword>
<feature type="disulfide bond" evidence="12">
    <location>
        <begin position="410"/>
        <end position="422"/>
    </location>
</feature>